<dbReference type="eggNOG" id="ENOG502ZCKB">
    <property type="taxonomic scope" value="Bacteria"/>
</dbReference>
<dbReference type="Proteomes" id="UP000000552">
    <property type="component" value="Chromosome"/>
</dbReference>
<protein>
    <submittedName>
        <fullName evidence="1">Mlr0347 protein</fullName>
    </submittedName>
</protein>
<evidence type="ECO:0000313" key="1">
    <source>
        <dbReference type="EMBL" id="BAB47947.1"/>
    </source>
</evidence>
<dbReference type="KEGG" id="mlo:mlr0347"/>
<sequence length="706" mass="75970">MDPCRGRQPVWCGADCRGSASGTGTRVARTGRSTSQGARRMKRFALAVAAVIALFASHGVRAEQPVTVVDDPAVLATLDAKGFGFAGIFGADGADDLKTLYAKAPAYHAIVDTVASDIATLRAEMKAGGRTLYEVTDGNVGRIMDMRWLKTEAARFRLVGVVNRLDRRDFAALEGDKSCGEVRFIYRLAYSFTKDGKVLASRLPFNFNAVYSAAPDADGGCVGVSGRWTPQLDEGVDAGWLTGGPLERAGLTFKQLELNAQVVRFPSGQETEFGGQAAYLMRIFGIDGAAVGEKPLENTPDTARLSQDAALRKSLADYVSANVASVDVGVYELPNEFLAKKVISWSTFGSARQANHPFSQIFQPNEFVSLDYSSLKLVRTPEGLVERLDNGSCQGCHQAGSTAGFHFIGLDDRTTSPLNRIEVGISPHLHAEIPRRQAWLRATQEGKEPNRYRPLSFAPPATWTETGDIDYAPAKMAMPCLMPEDAKRFGATWQCGGGTVCTPLATASDVRITLAQCLLPKDSEKMFSGHPCLTGSIASNPSQPFNDRYKITGQFAAFAPGISRTAYTCRPPKIGVPAGIAYRACDDKDRNFAAFKKGKPMPNEICGLVGGKKFDTCVATNNFDQCLGGAVNRGNRPACSADHFCREDYMCQSLPPDTPGDAKVKGIGFCSPTYFIFQMRIDNHATPWASATSAPRDAGFGAAGEE</sequence>
<proteinExistence type="predicted"/>
<gene>
    <name evidence="1" type="ordered locus">mlr0347</name>
</gene>
<accession>Q98N16</accession>
<name>Q98N16_RHILO</name>
<dbReference type="AlphaFoldDB" id="Q98N16"/>
<dbReference type="EMBL" id="BA000012">
    <property type="protein sequence ID" value="BAB47947.1"/>
    <property type="molecule type" value="Genomic_DNA"/>
</dbReference>
<organism evidence="1 2">
    <name type="scientific">Mesorhizobium japonicum (strain LMG 29417 / CECT 9101 / MAFF 303099)</name>
    <name type="common">Mesorhizobium loti (strain MAFF 303099)</name>
    <dbReference type="NCBI Taxonomy" id="266835"/>
    <lineage>
        <taxon>Bacteria</taxon>
        <taxon>Pseudomonadati</taxon>
        <taxon>Pseudomonadota</taxon>
        <taxon>Alphaproteobacteria</taxon>
        <taxon>Hyphomicrobiales</taxon>
        <taxon>Phyllobacteriaceae</taxon>
        <taxon>Mesorhizobium</taxon>
    </lineage>
</organism>
<evidence type="ECO:0000313" key="2">
    <source>
        <dbReference type="Proteomes" id="UP000000552"/>
    </source>
</evidence>
<dbReference type="HOGENOM" id="CLU_026849_0_0_5"/>
<reference evidence="1 2" key="1">
    <citation type="journal article" date="2000" name="DNA Res.">
        <title>Complete genome structure of the nitrogen-fixing symbiotic bacterium Mesorhizobium loti.</title>
        <authorList>
            <person name="Kaneko T."/>
            <person name="Nakamura Y."/>
            <person name="Sato S."/>
            <person name="Asamizu E."/>
            <person name="Kato T."/>
            <person name="Sasamoto S."/>
            <person name="Watanabe A."/>
            <person name="Idesawa K."/>
            <person name="Ishikawa A."/>
            <person name="Kawashima K."/>
            <person name="Kimura T."/>
            <person name="Kishida Y."/>
            <person name="Kiyokawa C."/>
            <person name="Kohara M."/>
            <person name="Matsumoto M."/>
            <person name="Matsuno A."/>
            <person name="Mochizuki Y."/>
            <person name="Nakayama S."/>
            <person name="Nakazaki N."/>
            <person name="Shimpo S."/>
            <person name="Sugimoto M."/>
            <person name="Takeuchi C."/>
            <person name="Yamada M."/>
            <person name="Tabata S."/>
        </authorList>
    </citation>
    <scope>NUCLEOTIDE SEQUENCE [LARGE SCALE GENOMIC DNA]</scope>
    <source>
        <strain evidence="2">LMG 29417 / CECT 9101 / MAFF 303099</strain>
    </source>
</reference>